<feature type="compositionally biased region" description="Polar residues" evidence="8">
    <location>
        <begin position="161"/>
        <end position="177"/>
    </location>
</feature>
<feature type="region of interest" description="Disordered" evidence="8">
    <location>
        <begin position="85"/>
        <end position="118"/>
    </location>
</feature>
<protein>
    <recommendedName>
        <fullName evidence="7">Auxin-induced protein</fullName>
    </recommendedName>
</protein>
<dbReference type="Proteomes" id="UP001163823">
    <property type="component" value="Chromosome 2"/>
</dbReference>
<dbReference type="PROSITE" id="PS51745">
    <property type="entry name" value="PB1"/>
    <property type="match status" value="1"/>
</dbReference>
<keyword evidence="3 7" id="KW-0805">Transcription regulation</keyword>
<evidence type="ECO:0000313" key="10">
    <source>
        <dbReference type="EMBL" id="KAJ7979211.1"/>
    </source>
</evidence>
<dbReference type="EMBL" id="JARAOO010000002">
    <property type="protein sequence ID" value="KAJ7979211.1"/>
    <property type="molecule type" value="Genomic_DNA"/>
</dbReference>
<comment type="caution">
    <text evidence="10">The sequence shown here is derived from an EMBL/GenBank/DDBJ whole genome shotgun (WGS) entry which is preliminary data.</text>
</comment>
<name>A0AAD7QCY4_QUISA</name>
<dbReference type="FunFam" id="3.10.20.90:FF:000047">
    <property type="entry name" value="Auxin response factor"/>
    <property type="match status" value="1"/>
</dbReference>
<feature type="compositionally biased region" description="Polar residues" evidence="8">
    <location>
        <begin position="102"/>
        <end position="111"/>
    </location>
</feature>
<evidence type="ECO:0000256" key="7">
    <source>
        <dbReference type="RuleBase" id="RU004549"/>
    </source>
</evidence>
<dbReference type="PANTHER" id="PTHR31384:SF21">
    <property type="entry name" value="AUXIN RESPONSE FACTOR 19"/>
    <property type="match status" value="1"/>
</dbReference>
<dbReference type="GO" id="GO:0006355">
    <property type="term" value="P:regulation of DNA-templated transcription"/>
    <property type="evidence" value="ECO:0007669"/>
    <property type="project" value="InterPro"/>
</dbReference>
<dbReference type="GO" id="GO:0003677">
    <property type="term" value="F:DNA binding"/>
    <property type="evidence" value="ECO:0007669"/>
    <property type="project" value="InterPro"/>
</dbReference>
<evidence type="ECO:0000313" key="11">
    <source>
        <dbReference type="Proteomes" id="UP001163823"/>
    </source>
</evidence>
<dbReference type="GO" id="GO:0005634">
    <property type="term" value="C:nucleus"/>
    <property type="evidence" value="ECO:0007669"/>
    <property type="project" value="UniProtKB-SubCell"/>
</dbReference>
<evidence type="ECO:0000256" key="8">
    <source>
        <dbReference type="SAM" id="MobiDB-lite"/>
    </source>
</evidence>
<feature type="domain" description="PB1" evidence="9">
    <location>
        <begin position="318"/>
        <end position="411"/>
    </location>
</feature>
<feature type="region of interest" description="Disordered" evidence="8">
    <location>
        <begin position="1"/>
        <end position="48"/>
    </location>
</feature>
<gene>
    <name evidence="10" type="ORF">O6P43_002634</name>
</gene>
<dbReference type="InterPro" id="IPR033389">
    <property type="entry name" value="AUX/IAA_dom"/>
</dbReference>
<reference evidence="10" key="1">
    <citation type="journal article" date="2023" name="Science">
        <title>Elucidation of the pathway for biosynthesis of saponin adjuvants from the soapbark tree.</title>
        <authorList>
            <person name="Reed J."/>
            <person name="Orme A."/>
            <person name="El-Demerdash A."/>
            <person name="Owen C."/>
            <person name="Martin L.B.B."/>
            <person name="Misra R.C."/>
            <person name="Kikuchi S."/>
            <person name="Rejzek M."/>
            <person name="Martin A.C."/>
            <person name="Harkess A."/>
            <person name="Leebens-Mack J."/>
            <person name="Louveau T."/>
            <person name="Stephenson M.J."/>
            <person name="Osbourn A."/>
        </authorList>
    </citation>
    <scope>NUCLEOTIDE SEQUENCE</scope>
    <source>
        <strain evidence="10">S10</strain>
    </source>
</reference>
<dbReference type="AlphaFoldDB" id="A0AAD7QCY4"/>
<keyword evidence="7" id="KW-0678">Repressor</keyword>
<evidence type="ECO:0000256" key="2">
    <source>
        <dbReference type="ARBA" id="ARBA00011726"/>
    </source>
</evidence>
<comment type="similarity">
    <text evidence="7">Belongs to the Aux/IAA family.</text>
</comment>
<evidence type="ECO:0000256" key="4">
    <source>
        <dbReference type="ARBA" id="ARBA00023163"/>
    </source>
</evidence>
<keyword evidence="5 7" id="KW-0539">Nucleus</keyword>
<feature type="region of interest" description="Disordered" evidence="8">
    <location>
        <begin position="423"/>
        <end position="445"/>
    </location>
</feature>
<feature type="region of interest" description="Disordered" evidence="8">
    <location>
        <begin position="157"/>
        <end position="177"/>
    </location>
</feature>
<evidence type="ECO:0000256" key="3">
    <source>
        <dbReference type="ARBA" id="ARBA00023015"/>
    </source>
</evidence>
<evidence type="ECO:0000256" key="1">
    <source>
        <dbReference type="ARBA" id="ARBA00004123"/>
    </source>
</evidence>
<keyword evidence="6 7" id="KW-0927">Auxin signaling pathway</keyword>
<organism evidence="10 11">
    <name type="scientific">Quillaja saponaria</name>
    <name type="common">Soap bark tree</name>
    <dbReference type="NCBI Taxonomy" id="32244"/>
    <lineage>
        <taxon>Eukaryota</taxon>
        <taxon>Viridiplantae</taxon>
        <taxon>Streptophyta</taxon>
        <taxon>Embryophyta</taxon>
        <taxon>Tracheophyta</taxon>
        <taxon>Spermatophyta</taxon>
        <taxon>Magnoliopsida</taxon>
        <taxon>eudicotyledons</taxon>
        <taxon>Gunneridae</taxon>
        <taxon>Pentapetalae</taxon>
        <taxon>rosids</taxon>
        <taxon>fabids</taxon>
        <taxon>Fabales</taxon>
        <taxon>Quillajaceae</taxon>
        <taxon>Quillaja</taxon>
    </lineage>
</organism>
<keyword evidence="11" id="KW-1185">Reference proteome</keyword>
<evidence type="ECO:0000259" key="9">
    <source>
        <dbReference type="PROSITE" id="PS51745"/>
    </source>
</evidence>
<dbReference type="Gene3D" id="3.10.20.90">
    <property type="entry name" value="Phosphatidylinositol 3-kinase Catalytic Subunit, Chain A, domain 1"/>
    <property type="match status" value="1"/>
</dbReference>
<dbReference type="SUPFAM" id="SSF54277">
    <property type="entry name" value="CAD &amp; PB1 domains"/>
    <property type="match status" value="1"/>
</dbReference>
<evidence type="ECO:0000256" key="5">
    <source>
        <dbReference type="ARBA" id="ARBA00023242"/>
    </source>
</evidence>
<sequence length="445" mass="49258">MEQQPSLLQRPQQQQTQLQQSPMQLLQQSLSQRAPQQPQVPPMSQQNLSEQQLQLQLLQKLQQQQQQQQQLLSPASPLLQPQLLQQQNQQNQQQPQMPLSQHHPQLRSNGISGEKLLNGSSFSTSALMQSQQLPMNQQQSLHKPLTATIAPSVLTDGDAPSCSTSPSTNNCQISPPNTLNRNQQGSAILGGNSLEPANNLVQELSQQSFPLPTFCMDGDVQSHPRNNLPFATNIDGLAPDTLLSRGYDSQKDLQNFLSNYSSAPRDIIETELSTAAISSQSFGVPNMSFKPGCSGDVAINETGVLNNGLWTNQSQRMRTYTKVQKRGSVGRCIDVTRYKGYDELRHDLARMFGIEGQLEDPQRTDWKLVYVDHENDILLVGDDPWEEFVSCVQSIKILSSAEVQQMSLDGDLGNVLIPNQASSGTDSGNAWRGPYDDNSAASFNR</sequence>
<comment type="function">
    <text evidence="7">Aux/IAA proteins are short-lived transcriptional factors that function as repressors of early auxin response genes at low auxin concentrations.</text>
</comment>
<comment type="subcellular location">
    <subcellularLocation>
        <location evidence="1 7">Nucleus</location>
    </subcellularLocation>
</comment>
<dbReference type="PANTHER" id="PTHR31384">
    <property type="entry name" value="AUXIN RESPONSE FACTOR 4-RELATED"/>
    <property type="match status" value="1"/>
</dbReference>
<dbReference type="InterPro" id="IPR044835">
    <property type="entry name" value="ARF_plant"/>
</dbReference>
<keyword evidence="4 7" id="KW-0804">Transcription</keyword>
<proteinExistence type="inferred from homology"/>
<evidence type="ECO:0000256" key="6">
    <source>
        <dbReference type="ARBA" id="ARBA00023294"/>
    </source>
</evidence>
<comment type="subunit">
    <text evidence="2 7">Homodimers and heterodimers.</text>
</comment>
<dbReference type="Pfam" id="PF02309">
    <property type="entry name" value="AUX_IAA"/>
    <property type="match status" value="1"/>
</dbReference>
<dbReference type="KEGG" id="qsa:O6P43_002634"/>
<dbReference type="InterPro" id="IPR053793">
    <property type="entry name" value="PB1-like"/>
</dbReference>
<feature type="compositionally biased region" description="Low complexity" evidence="8">
    <location>
        <begin position="85"/>
        <end position="101"/>
    </location>
</feature>
<dbReference type="GO" id="GO:0009734">
    <property type="term" value="P:auxin-activated signaling pathway"/>
    <property type="evidence" value="ECO:0007669"/>
    <property type="project" value="UniProtKB-UniRule"/>
</dbReference>
<accession>A0AAD7QCY4</accession>